<name>A0A316G1E4_9GAMM</name>
<feature type="chain" id="PRO_5016454763" description="Outer membrane protein beta-barrel domain-containing protein" evidence="1">
    <location>
        <begin position="19"/>
        <end position="171"/>
    </location>
</feature>
<protein>
    <recommendedName>
        <fullName evidence="4">Outer membrane protein beta-barrel domain-containing protein</fullName>
    </recommendedName>
</protein>
<feature type="signal peptide" evidence="1">
    <location>
        <begin position="1"/>
        <end position="18"/>
    </location>
</feature>
<dbReference type="RefSeq" id="WP_109761558.1">
    <property type="nucleotide sequence ID" value="NZ_QGGU01000001.1"/>
</dbReference>
<evidence type="ECO:0000313" key="3">
    <source>
        <dbReference type="Proteomes" id="UP000245790"/>
    </source>
</evidence>
<proteinExistence type="predicted"/>
<evidence type="ECO:0008006" key="4">
    <source>
        <dbReference type="Google" id="ProtNLM"/>
    </source>
</evidence>
<comment type="caution">
    <text evidence="2">The sequence shown here is derived from an EMBL/GenBank/DDBJ whole genome shotgun (WGS) entry which is preliminary data.</text>
</comment>
<sequence>MRYRLIYLSLFLSSAVYADNYSGISIGGDTDHTDTEMSVFELNYVGRASRYMSIYGGYGRLNVAQDNGYHIYSDRVVVHGTQAGLLIHPGKSLVTPYIGLGIYSGQISYCDRYERRYCDHDSVFSIYPEAGIQLNIGDNLQFTAKARRYEFDQSYLKDELVSMVAFSIYFR</sequence>
<accession>A0A316G1E4</accession>
<evidence type="ECO:0000313" key="2">
    <source>
        <dbReference type="EMBL" id="PWK54443.1"/>
    </source>
</evidence>
<keyword evidence="1" id="KW-0732">Signal</keyword>
<gene>
    <name evidence="2" type="ORF">C8D97_101291</name>
</gene>
<dbReference type="Gene3D" id="2.40.160.20">
    <property type="match status" value="1"/>
</dbReference>
<evidence type="ECO:0000256" key="1">
    <source>
        <dbReference type="SAM" id="SignalP"/>
    </source>
</evidence>
<reference evidence="2 3" key="1">
    <citation type="submission" date="2018-05" db="EMBL/GenBank/DDBJ databases">
        <title>Genomic Encyclopedia of Type Strains, Phase IV (KMG-IV): sequencing the most valuable type-strain genomes for metagenomic binning, comparative biology and taxonomic classification.</title>
        <authorList>
            <person name="Goeker M."/>
        </authorList>
    </citation>
    <scope>NUCLEOTIDE SEQUENCE [LARGE SCALE GENOMIC DNA]</scope>
    <source>
        <strain evidence="2 3">DSM 25350</strain>
    </source>
</reference>
<dbReference type="EMBL" id="QGGU01000001">
    <property type="protein sequence ID" value="PWK54443.1"/>
    <property type="molecule type" value="Genomic_DNA"/>
</dbReference>
<dbReference type="AlphaFoldDB" id="A0A316G1E4"/>
<dbReference type="Proteomes" id="UP000245790">
    <property type="component" value="Unassembled WGS sequence"/>
</dbReference>
<dbReference type="OrthoDB" id="5873466at2"/>
<keyword evidence="3" id="KW-1185">Reference proteome</keyword>
<organism evidence="2 3">
    <name type="scientific">Pleionea mediterranea</name>
    <dbReference type="NCBI Taxonomy" id="523701"/>
    <lineage>
        <taxon>Bacteria</taxon>
        <taxon>Pseudomonadati</taxon>
        <taxon>Pseudomonadota</taxon>
        <taxon>Gammaproteobacteria</taxon>
        <taxon>Oceanospirillales</taxon>
        <taxon>Pleioneaceae</taxon>
        <taxon>Pleionea</taxon>
    </lineage>
</organism>